<dbReference type="SUPFAM" id="SSF48179">
    <property type="entry name" value="6-phosphogluconate dehydrogenase C-terminal domain-like"/>
    <property type="match status" value="1"/>
</dbReference>
<name>A0A163C715_9FLAO</name>
<evidence type="ECO:0000313" key="12">
    <source>
        <dbReference type="EMBL" id="KZS42111.1"/>
    </source>
</evidence>
<keyword evidence="9" id="KW-0566">Pantothenate biosynthesis</keyword>
<accession>A0A163C715</accession>
<organism evidence="12 13">
    <name type="scientific">Aquimarina aggregata</name>
    <dbReference type="NCBI Taxonomy" id="1642818"/>
    <lineage>
        <taxon>Bacteria</taxon>
        <taxon>Pseudomonadati</taxon>
        <taxon>Bacteroidota</taxon>
        <taxon>Flavobacteriia</taxon>
        <taxon>Flavobacteriales</taxon>
        <taxon>Flavobacteriaceae</taxon>
        <taxon>Aquimarina</taxon>
    </lineage>
</organism>
<dbReference type="InterPro" id="IPR036291">
    <property type="entry name" value="NAD(P)-bd_dom_sf"/>
</dbReference>
<gene>
    <name evidence="12" type="ORF">AWE51_01320</name>
</gene>
<sequence length="346" mass="38551">MQSHVIFGAGLIGSFIGSVLTSLNIKTTLICRPYIKDKLIDGVLLTDYLEHQITVDRLTFFDPEDLKSSTLDISHCDFLWITVKCTAIKEVSKQIGPFIGSNTIVLCCQNGLGSDDIIKQCFPNTNVLRVMIPFNIAEPKPGHLHRGSEGSLFLETNKSVHSKIMDLVKKLDSSIMPVNYTQEMTALLWAKLQLNLGNSINALADIPVKSMLEERAYRIVISELMTELLSVTKALTIRLPKLTAVHAHYLPFVLRLPNFIFNRVAKKMLAIDPTVRTSMWWDLSQGKLTEIDHLNGAIVTIAKKLNIPCPANHCIIGLIKNAEQQNSKHQNTTISGKTLLKLVKGQ</sequence>
<dbReference type="Proteomes" id="UP000076715">
    <property type="component" value="Unassembled WGS sequence"/>
</dbReference>
<evidence type="ECO:0000256" key="7">
    <source>
        <dbReference type="ARBA" id="ARBA00032024"/>
    </source>
</evidence>
<dbReference type="PANTHER" id="PTHR43765:SF2">
    <property type="entry name" value="2-DEHYDROPANTOATE 2-REDUCTASE"/>
    <property type="match status" value="1"/>
</dbReference>
<dbReference type="RefSeq" id="WP_066309223.1">
    <property type="nucleotide sequence ID" value="NZ_LQRT01000002.1"/>
</dbReference>
<dbReference type="SUPFAM" id="SSF51735">
    <property type="entry name" value="NAD(P)-binding Rossmann-fold domains"/>
    <property type="match status" value="1"/>
</dbReference>
<dbReference type="Gene3D" id="1.10.1040.10">
    <property type="entry name" value="N-(1-d-carboxylethyl)-l-norvaline Dehydrogenase, domain 2"/>
    <property type="match status" value="1"/>
</dbReference>
<evidence type="ECO:0000256" key="6">
    <source>
        <dbReference type="ARBA" id="ARBA00023002"/>
    </source>
</evidence>
<dbReference type="STRING" id="1642818.AWE51_01320"/>
<dbReference type="Pfam" id="PF02558">
    <property type="entry name" value="ApbA"/>
    <property type="match status" value="1"/>
</dbReference>
<comment type="catalytic activity">
    <reaction evidence="8 9">
        <text>(R)-pantoate + NADP(+) = 2-dehydropantoate + NADPH + H(+)</text>
        <dbReference type="Rhea" id="RHEA:16233"/>
        <dbReference type="ChEBI" id="CHEBI:11561"/>
        <dbReference type="ChEBI" id="CHEBI:15378"/>
        <dbReference type="ChEBI" id="CHEBI:15980"/>
        <dbReference type="ChEBI" id="CHEBI:57783"/>
        <dbReference type="ChEBI" id="CHEBI:58349"/>
        <dbReference type="EC" id="1.1.1.169"/>
    </reaction>
</comment>
<dbReference type="InterPro" id="IPR013332">
    <property type="entry name" value="KPR_N"/>
</dbReference>
<keyword evidence="13" id="KW-1185">Reference proteome</keyword>
<comment type="caution">
    <text evidence="12">The sequence shown here is derived from an EMBL/GenBank/DDBJ whole genome shotgun (WGS) entry which is preliminary data.</text>
</comment>
<dbReference type="InterPro" id="IPR050838">
    <property type="entry name" value="Ketopantoate_reductase"/>
</dbReference>
<dbReference type="EC" id="1.1.1.169" evidence="3 9"/>
<keyword evidence="6 9" id="KW-0560">Oxidoreductase</keyword>
<evidence type="ECO:0000256" key="3">
    <source>
        <dbReference type="ARBA" id="ARBA00013014"/>
    </source>
</evidence>
<evidence type="ECO:0000256" key="4">
    <source>
        <dbReference type="ARBA" id="ARBA00019465"/>
    </source>
</evidence>
<evidence type="ECO:0000259" key="11">
    <source>
        <dbReference type="Pfam" id="PF08546"/>
    </source>
</evidence>
<evidence type="ECO:0000256" key="9">
    <source>
        <dbReference type="RuleBase" id="RU362068"/>
    </source>
</evidence>
<dbReference type="InterPro" id="IPR013328">
    <property type="entry name" value="6PGD_dom2"/>
</dbReference>
<dbReference type="InterPro" id="IPR003710">
    <property type="entry name" value="ApbA"/>
</dbReference>
<dbReference type="Gene3D" id="3.40.50.720">
    <property type="entry name" value="NAD(P)-binding Rossmann-like Domain"/>
    <property type="match status" value="1"/>
</dbReference>
<comment type="function">
    <text evidence="9">Catalyzes the NADPH-dependent reduction of ketopantoate into pantoic acid.</text>
</comment>
<dbReference type="GO" id="GO:0005737">
    <property type="term" value="C:cytoplasm"/>
    <property type="evidence" value="ECO:0007669"/>
    <property type="project" value="TreeGrafter"/>
</dbReference>
<dbReference type="EMBL" id="LQRT01000002">
    <property type="protein sequence ID" value="KZS42111.1"/>
    <property type="molecule type" value="Genomic_DNA"/>
</dbReference>
<dbReference type="GO" id="GO:0050661">
    <property type="term" value="F:NADP binding"/>
    <property type="evidence" value="ECO:0007669"/>
    <property type="project" value="TreeGrafter"/>
</dbReference>
<protein>
    <recommendedName>
        <fullName evidence="4 9">2-dehydropantoate 2-reductase</fullName>
        <ecNumber evidence="3 9">1.1.1.169</ecNumber>
    </recommendedName>
    <alternativeName>
        <fullName evidence="7 9">Ketopantoate reductase</fullName>
    </alternativeName>
</protein>
<dbReference type="InterPro" id="IPR013752">
    <property type="entry name" value="KPA_reductase"/>
</dbReference>
<comment type="pathway">
    <text evidence="1 9">Cofactor biosynthesis; (R)-pantothenate biosynthesis; (R)-pantoate from 3-methyl-2-oxobutanoate: step 2/2.</text>
</comment>
<proteinExistence type="inferred from homology"/>
<comment type="similarity">
    <text evidence="2 9">Belongs to the ketopantoate reductase family.</text>
</comment>
<evidence type="ECO:0000256" key="1">
    <source>
        <dbReference type="ARBA" id="ARBA00004994"/>
    </source>
</evidence>
<dbReference type="OrthoDB" id="9800163at2"/>
<feature type="domain" description="Ketopantoate reductase N-terminal" evidence="10">
    <location>
        <begin position="5"/>
        <end position="154"/>
    </location>
</feature>
<evidence type="ECO:0000313" key="13">
    <source>
        <dbReference type="Proteomes" id="UP000076715"/>
    </source>
</evidence>
<feature type="domain" description="Ketopantoate reductase C-terminal" evidence="11">
    <location>
        <begin position="185"/>
        <end position="322"/>
    </location>
</feature>
<reference evidence="12 13" key="1">
    <citation type="submission" date="2016-01" db="EMBL/GenBank/DDBJ databases">
        <title>The draft genome sequence of Aquimarina sp. RZW4-3-2.</title>
        <authorList>
            <person name="Wang Y."/>
        </authorList>
    </citation>
    <scope>NUCLEOTIDE SEQUENCE [LARGE SCALE GENOMIC DNA]</scope>
    <source>
        <strain evidence="12 13">RZW4-3-2</strain>
    </source>
</reference>
<evidence type="ECO:0000259" key="10">
    <source>
        <dbReference type="Pfam" id="PF02558"/>
    </source>
</evidence>
<dbReference type="InterPro" id="IPR008927">
    <property type="entry name" value="6-PGluconate_DH-like_C_sf"/>
</dbReference>
<dbReference type="NCBIfam" id="TIGR00745">
    <property type="entry name" value="apbA_panE"/>
    <property type="match status" value="1"/>
</dbReference>
<dbReference type="GO" id="GO:0008677">
    <property type="term" value="F:2-dehydropantoate 2-reductase activity"/>
    <property type="evidence" value="ECO:0007669"/>
    <property type="project" value="UniProtKB-EC"/>
</dbReference>
<dbReference type="UniPathway" id="UPA00028">
    <property type="reaction ID" value="UER00004"/>
</dbReference>
<evidence type="ECO:0000256" key="2">
    <source>
        <dbReference type="ARBA" id="ARBA00007870"/>
    </source>
</evidence>
<evidence type="ECO:0000256" key="8">
    <source>
        <dbReference type="ARBA" id="ARBA00048793"/>
    </source>
</evidence>
<dbReference type="AlphaFoldDB" id="A0A163C715"/>
<keyword evidence="5 9" id="KW-0521">NADP</keyword>
<dbReference type="Pfam" id="PF08546">
    <property type="entry name" value="ApbA_C"/>
    <property type="match status" value="1"/>
</dbReference>
<evidence type="ECO:0000256" key="5">
    <source>
        <dbReference type="ARBA" id="ARBA00022857"/>
    </source>
</evidence>
<dbReference type="GO" id="GO:0015940">
    <property type="term" value="P:pantothenate biosynthetic process"/>
    <property type="evidence" value="ECO:0007669"/>
    <property type="project" value="UniProtKB-UniPathway"/>
</dbReference>
<dbReference type="PANTHER" id="PTHR43765">
    <property type="entry name" value="2-DEHYDROPANTOATE 2-REDUCTASE-RELATED"/>
    <property type="match status" value="1"/>
</dbReference>